<gene>
    <name evidence="1" type="ORF">D7X32_18580</name>
</gene>
<dbReference type="EMBL" id="RAWE01000062">
    <property type="protein sequence ID" value="RKH01911.1"/>
    <property type="molecule type" value="Genomic_DNA"/>
</dbReference>
<dbReference type="RefSeq" id="WP_120603897.1">
    <property type="nucleotide sequence ID" value="NZ_JABFJX010000171.1"/>
</dbReference>
<sequence length="154" mass="17469">MTFRLPSNAGYNILEGKVRRAMSLDGEPCLLLDLRSTGSSFRRDNHDFMEVVEDFDLRLPQVVVLRAHFDALLRALRQWQATQEAFSLDLDQGRDVTCTVEVRPRSDAASDRWKPDFTLVYGSVKARIEVNFGVDASCLLEWTEGLEQAVAIPH</sequence>
<proteinExistence type="predicted"/>
<comment type="caution">
    <text evidence="1">The sequence shown here is derived from an EMBL/GenBank/DDBJ whole genome shotgun (WGS) entry which is preliminary data.</text>
</comment>
<dbReference type="OrthoDB" id="5507852at2"/>
<name>A0A3A8KCH8_9BACT</name>
<reference evidence="2" key="1">
    <citation type="submission" date="2018-09" db="EMBL/GenBank/DDBJ databases">
        <authorList>
            <person name="Livingstone P.G."/>
            <person name="Whitworth D.E."/>
        </authorList>
    </citation>
    <scope>NUCLEOTIDE SEQUENCE [LARGE SCALE GENOMIC DNA]</scope>
    <source>
        <strain evidence="2">CA043D</strain>
    </source>
</reference>
<keyword evidence="2" id="KW-1185">Reference proteome</keyword>
<evidence type="ECO:0000313" key="2">
    <source>
        <dbReference type="Proteomes" id="UP000268313"/>
    </source>
</evidence>
<organism evidence="1 2">
    <name type="scientific">Corallococcus carmarthensis</name>
    <dbReference type="NCBI Taxonomy" id="2316728"/>
    <lineage>
        <taxon>Bacteria</taxon>
        <taxon>Pseudomonadati</taxon>
        <taxon>Myxococcota</taxon>
        <taxon>Myxococcia</taxon>
        <taxon>Myxococcales</taxon>
        <taxon>Cystobacterineae</taxon>
        <taxon>Myxococcaceae</taxon>
        <taxon>Corallococcus</taxon>
    </lineage>
</organism>
<protein>
    <submittedName>
        <fullName evidence="1">Uncharacterized protein</fullName>
    </submittedName>
</protein>
<evidence type="ECO:0000313" key="1">
    <source>
        <dbReference type="EMBL" id="RKH01911.1"/>
    </source>
</evidence>
<dbReference type="AlphaFoldDB" id="A0A3A8KCH8"/>
<accession>A0A3A8KCH8</accession>
<dbReference type="Proteomes" id="UP000268313">
    <property type="component" value="Unassembled WGS sequence"/>
</dbReference>